<dbReference type="Proteomes" id="UP000000763">
    <property type="component" value="Chromosome 6"/>
</dbReference>
<evidence type="ECO:0000313" key="2">
    <source>
        <dbReference type="EMBL" id="BAD35849.1"/>
    </source>
</evidence>
<dbReference type="EMBL" id="AP004754">
    <property type="protein sequence ID" value="BAD35849.1"/>
    <property type="molecule type" value="Genomic_DNA"/>
</dbReference>
<gene>
    <name evidence="2" type="primary">P0529B09.5</name>
</gene>
<feature type="region of interest" description="Disordered" evidence="1">
    <location>
        <begin position="60"/>
        <end position="258"/>
    </location>
</feature>
<sequence length="258" mass="28336">MDPLSPILARPAWPSYGRKPPPQKDICLERKLATGFNTSSWRYCRRRLDQAGQPGHIAVASVLPPLPPHRRYEPVVSPSLGRHRTPRRNMRRPSPRRPQPTPPTTGSQHHRELHHRPQPLLGVPRRPPPSPAAPSHRVVVRRRQLLLDARRRPPSVPAAPPSGEPLPSSRLSSADCCHRPRLLPSGRHRLTLPPTSASSRRPSAVARVVPRIVQFDPAAGVPDPAAGRLDPPPPAADPPPRDAPPRGLPGARVASSCW</sequence>
<feature type="compositionally biased region" description="Basic residues" evidence="1">
    <location>
        <begin position="81"/>
        <end position="95"/>
    </location>
</feature>
<reference evidence="3" key="1">
    <citation type="journal article" date="2005" name="Nature">
        <title>The map-based sequence of the rice genome.</title>
        <authorList>
            <consortium name="International rice genome sequencing project (IRGSP)"/>
            <person name="Matsumoto T."/>
            <person name="Wu J."/>
            <person name="Kanamori H."/>
            <person name="Katayose Y."/>
            <person name="Fujisawa M."/>
            <person name="Namiki N."/>
            <person name="Mizuno H."/>
            <person name="Yamamoto K."/>
            <person name="Antonio B.A."/>
            <person name="Baba T."/>
            <person name="Sakata K."/>
            <person name="Nagamura Y."/>
            <person name="Aoki H."/>
            <person name="Arikawa K."/>
            <person name="Arita K."/>
            <person name="Bito T."/>
            <person name="Chiden Y."/>
            <person name="Fujitsuka N."/>
            <person name="Fukunaka R."/>
            <person name="Hamada M."/>
            <person name="Harada C."/>
            <person name="Hayashi A."/>
            <person name="Hijishita S."/>
            <person name="Honda M."/>
            <person name="Hosokawa S."/>
            <person name="Ichikawa Y."/>
            <person name="Idonuma A."/>
            <person name="Iijima M."/>
            <person name="Ikeda M."/>
            <person name="Ikeno M."/>
            <person name="Ito K."/>
            <person name="Ito S."/>
            <person name="Ito T."/>
            <person name="Ito Y."/>
            <person name="Ito Y."/>
            <person name="Iwabuchi A."/>
            <person name="Kamiya K."/>
            <person name="Karasawa W."/>
            <person name="Kurita K."/>
            <person name="Katagiri S."/>
            <person name="Kikuta A."/>
            <person name="Kobayashi H."/>
            <person name="Kobayashi N."/>
            <person name="Machita K."/>
            <person name="Maehara T."/>
            <person name="Masukawa M."/>
            <person name="Mizubayashi T."/>
            <person name="Mukai Y."/>
            <person name="Nagasaki H."/>
            <person name="Nagata Y."/>
            <person name="Naito S."/>
            <person name="Nakashima M."/>
            <person name="Nakama Y."/>
            <person name="Nakamichi Y."/>
            <person name="Nakamura M."/>
            <person name="Meguro A."/>
            <person name="Negishi M."/>
            <person name="Ohta I."/>
            <person name="Ohta T."/>
            <person name="Okamoto M."/>
            <person name="Ono N."/>
            <person name="Saji S."/>
            <person name="Sakaguchi M."/>
            <person name="Sakai K."/>
            <person name="Shibata M."/>
            <person name="Shimokawa T."/>
            <person name="Song J."/>
            <person name="Takazaki Y."/>
            <person name="Terasawa K."/>
            <person name="Tsugane M."/>
            <person name="Tsuji K."/>
            <person name="Ueda S."/>
            <person name="Waki K."/>
            <person name="Yamagata H."/>
            <person name="Yamamoto M."/>
            <person name="Yamamoto S."/>
            <person name="Yamane H."/>
            <person name="Yoshiki S."/>
            <person name="Yoshihara R."/>
            <person name="Yukawa K."/>
            <person name="Zhong H."/>
            <person name="Yano M."/>
            <person name="Yuan Q."/>
            <person name="Ouyang S."/>
            <person name="Liu J."/>
            <person name="Jones K.M."/>
            <person name="Gansberger K."/>
            <person name="Moffat K."/>
            <person name="Hill J."/>
            <person name="Bera J."/>
            <person name="Fadrosh D."/>
            <person name="Jin S."/>
            <person name="Johri S."/>
            <person name="Kim M."/>
            <person name="Overton L."/>
            <person name="Reardon M."/>
            <person name="Tsitrin T."/>
            <person name="Vuong H."/>
            <person name="Weaver B."/>
            <person name="Ciecko A."/>
            <person name="Tallon L."/>
            <person name="Jackson J."/>
            <person name="Pai G."/>
            <person name="Aken S.V."/>
            <person name="Utterback T."/>
            <person name="Reidmuller S."/>
            <person name="Feldblyum T."/>
            <person name="Hsiao J."/>
            <person name="Zismann V."/>
            <person name="Iobst S."/>
            <person name="de Vazeille A.R."/>
            <person name="Buell C.R."/>
            <person name="Ying K."/>
            <person name="Li Y."/>
            <person name="Lu T."/>
            <person name="Huang Y."/>
            <person name="Zhao Q."/>
            <person name="Feng Q."/>
            <person name="Zhang L."/>
            <person name="Zhu J."/>
            <person name="Weng Q."/>
            <person name="Mu J."/>
            <person name="Lu Y."/>
            <person name="Fan D."/>
            <person name="Liu Y."/>
            <person name="Guan J."/>
            <person name="Zhang Y."/>
            <person name="Yu S."/>
            <person name="Liu X."/>
            <person name="Zhang Y."/>
            <person name="Hong G."/>
            <person name="Han B."/>
            <person name="Choisne N."/>
            <person name="Demange N."/>
            <person name="Orjeda G."/>
            <person name="Samain S."/>
            <person name="Cattolico L."/>
            <person name="Pelletier E."/>
            <person name="Couloux A."/>
            <person name="Segurens B."/>
            <person name="Wincker P."/>
            <person name="D'Hont A."/>
            <person name="Scarpelli C."/>
            <person name="Weissenbach J."/>
            <person name="Salanoubat M."/>
            <person name="Quetier F."/>
            <person name="Yu Y."/>
            <person name="Kim H.R."/>
            <person name="Rambo T."/>
            <person name="Currie J."/>
            <person name="Collura K."/>
            <person name="Luo M."/>
            <person name="Yang T."/>
            <person name="Ammiraju J.S.S."/>
            <person name="Engler F."/>
            <person name="Soderlund C."/>
            <person name="Wing R.A."/>
            <person name="Palmer L.E."/>
            <person name="de la Bastide M."/>
            <person name="Spiegel L."/>
            <person name="Nascimento L."/>
            <person name="Zutavern T."/>
            <person name="O'Shaughnessy A."/>
            <person name="Dike S."/>
            <person name="Dedhia N."/>
            <person name="Preston R."/>
            <person name="Balija V."/>
            <person name="McCombie W.R."/>
            <person name="Chow T."/>
            <person name="Chen H."/>
            <person name="Chung M."/>
            <person name="Chen C."/>
            <person name="Shaw J."/>
            <person name="Wu H."/>
            <person name="Hsiao K."/>
            <person name="Chao Y."/>
            <person name="Chu M."/>
            <person name="Cheng C."/>
            <person name="Hour A."/>
            <person name="Lee P."/>
            <person name="Lin S."/>
            <person name="Lin Y."/>
            <person name="Liou J."/>
            <person name="Liu S."/>
            <person name="Hsing Y."/>
            <person name="Raghuvanshi S."/>
            <person name="Mohanty A."/>
            <person name="Bharti A.K."/>
            <person name="Gaur A."/>
            <person name="Gupta V."/>
            <person name="Kumar D."/>
            <person name="Ravi V."/>
            <person name="Vij S."/>
            <person name="Kapur A."/>
            <person name="Khurana P."/>
            <person name="Khurana P."/>
            <person name="Khurana J.P."/>
            <person name="Tyagi A.K."/>
            <person name="Gaikwad K."/>
            <person name="Singh A."/>
            <person name="Dalal V."/>
            <person name="Srivastava S."/>
            <person name="Dixit A."/>
            <person name="Pal A.K."/>
            <person name="Ghazi I.A."/>
            <person name="Yadav M."/>
            <person name="Pandit A."/>
            <person name="Bhargava A."/>
            <person name="Sureshbabu K."/>
            <person name="Batra K."/>
            <person name="Sharma T.R."/>
            <person name="Mohapatra T."/>
            <person name="Singh N.K."/>
            <person name="Messing J."/>
            <person name="Nelson A.B."/>
            <person name="Fuks G."/>
            <person name="Kavchok S."/>
            <person name="Keizer G."/>
            <person name="Linton E."/>
            <person name="Llaca V."/>
            <person name="Song R."/>
            <person name="Tanyolac B."/>
            <person name="Young S."/>
            <person name="Ho-Il K."/>
            <person name="Hahn J.H."/>
            <person name="Sangsakoo G."/>
            <person name="Vanavichit A."/>
            <person name="de Mattos Luiz.A.T."/>
            <person name="Zimmer P.D."/>
            <person name="Malone G."/>
            <person name="Dellagostin O."/>
            <person name="de Oliveira A.C."/>
            <person name="Bevan M."/>
            <person name="Bancroft I."/>
            <person name="Minx P."/>
            <person name="Cordum H."/>
            <person name="Wilson R."/>
            <person name="Cheng Z."/>
            <person name="Jin W."/>
            <person name="Jiang J."/>
            <person name="Leong S.A."/>
            <person name="Iwama H."/>
            <person name="Gojobori T."/>
            <person name="Itoh T."/>
            <person name="Niimura Y."/>
            <person name="Fujii Y."/>
            <person name="Habara T."/>
            <person name="Sakai H."/>
            <person name="Sato Y."/>
            <person name="Wilson G."/>
            <person name="Kumar K."/>
            <person name="McCouch S."/>
            <person name="Juretic N."/>
            <person name="Hoen D."/>
            <person name="Wright S."/>
            <person name="Bruskiewich R."/>
            <person name="Bureau T."/>
            <person name="Miyao A."/>
            <person name="Hirochika H."/>
            <person name="Nishikawa T."/>
            <person name="Kadowaki K."/>
            <person name="Sugiura M."/>
            <person name="Burr B."/>
            <person name="Sasaki T."/>
        </authorList>
    </citation>
    <scope>NUCLEOTIDE SEQUENCE [LARGE SCALE GENOMIC DNA]</scope>
    <source>
        <strain evidence="3">cv. Nipponbare</strain>
    </source>
</reference>
<reference evidence="3" key="2">
    <citation type="journal article" date="2008" name="Nucleic Acids Res.">
        <title>The rice annotation project database (RAP-DB): 2008 update.</title>
        <authorList>
            <consortium name="The rice annotation project (RAP)"/>
        </authorList>
    </citation>
    <scope>GENOME REANNOTATION</scope>
    <source>
        <strain evidence="3">cv. Nipponbare</strain>
    </source>
</reference>
<feature type="compositionally biased region" description="Pro residues" evidence="1">
    <location>
        <begin position="154"/>
        <end position="164"/>
    </location>
</feature>
<dbReference type="AlphaFoldDB" id="Q69TF8"/>
<feature type="region of interest" description="Disordered" evidence="1">
    <location>
        <begin position="1"/>
        <end position="24"/>
    </location>
</feature>
<feature type="compositionally biased region" description="Low complexity" evidence="1">
    <location>
        <begin position="193"/>
        <end position="229"/>
    </location>
</feature>
<evidence type="ECO:0000256" key="1">
    <source>
        <dbReference type="SAM" id="MobiDB-lite"/>
    </source>
</evidence>
<evidence type="ECO:0000313" key="3">
    <source>
        <dbReference type="Proteomes" id="UP000000763"/>
    </source>
</evidence>
<proteinExistence type="predicted"/>
<name>Q69TF8_ORYSJ</name>
<accession>Q69TF8</accession>
<organism evidence="2 3">
    <name type="scientific">Oryza sativa subsp. japonica</name>
    <name type="common">Rice</name>
    <dbReference type="NCBI Taxonomy" id="39947"/>
    <lineage>
        <taxon>Eukaryota</taxon>
        <taxon>Viridiplantae</taxon>
        <taxon>Streptophyta</taxon>
        <taxon>Embryophyta</taxon>
        <taxon>Tracheophyta</taxon>
        <taxon>Spermatophyta</taxon>
        <taxon>Magnoliopsida</taxon>
        <taxon>Liliopsida</taxon>
        <taxon>Poales</taxon>
        <taxon>Poaceae</taxon>
        <taxon>BOP clade</taxon>
        <taxon>Oryzoideae</taxon>
        <taxon>Oryzeae</taxon>
        <taxon>Oryzinae</taxon>
        <taxon>Oryza</taxon>
        <taxon>Oryza sativa</taxon>
    </lineage>
</organism>
<protein>
    <submittedName>
        <fullName evidence="2">Uncharacterized protein</fullName>
    </submittedName>
</protein>